<reference evidence="2 3" key="1">
    <citation type="submission" date="2014-11" db="EMBL/GenBank/DDBJ databases">
        <title>Genome sequence of Microbacterium mangrovi MUSC 115(T).</title>
        <authorList>
            <person name="Lee L.-H."/>
        </authorList>
    </citation>
    <scope>NUCLEOTIDE SEQUENCE [LARGE SCALE GENOMIC DNA]</scope>
    <source>
        <strain evidence="2 3">MUSC 115</strain>
    </source>
</reference>
<dbReference type="Gene3D" id="3.90.76.10">
    <property type="entry name" value="Dipeptide-binding Protein, Domain 1"/>
    <property type="match status" value="1"/>
</dbReference>
<dbReference type="Pfam" id="PF00496">
    <property type="entry name" value="SBP_bac_5"/>
    <property type="match status" value="1"/>
</dbReference>
<dbReference type="PANTHER" id="PTHR30290">
    <property type="entry name" value="PERIPLASMIC BINDING COMPONENT OF ABC TRANSPORTER"/>
    <property type="match status" value="1"/>
</dbReference>
<gene>
    <name evidence="2" type="ORF">LK09_08030</name>
</gene>
<dbReference type="GO" id="GO:0042597">
    <property type="term" value="C:periplasmic space"/>
    <property type="evidence" value="ECO:0007669"/>
    <property type="project" value="UniProtKB-ARBA"/>
</dbReference>
<dbReference type="GO" id="GO:0043190">
    <property type="term" value="C:ATP-binding cassette (ABC) transporter complex"/>
    <property type="evidence" value="ECO:0007669"/>
    <property type="project" value="InterPro"/>
</dbReference>
<dbReference type="STRING" id="1348253.LK09_08030"/>
<dbReference type="CDD" id="cd08503">
    <property type="entry name" value="PBP2_NikA_DppA_OppA_like_17"/>
    <property type="match status" value="1"/>
</dbReference>
<dbReference type="InterPro" id="IPR030678">
    <property type="entry name" value="Peptide/Ni-bd"/>
</dbReference>
<dbReference type="GO" id="GO:0015833">
    <property type="term" value="P:peptide transport"/>
    <property type="evidence" value="ECO:0007669"/>
    <property type="project" value="TreeGrafter"/>
</dbReference>
<accession>A0A0B2AB38</accession>
<dbReference type="GO" id="GO:1904680">
    <property type="term" value="F:peptide transmembrane transporter activity"/>
    <property type="evidence" value="ECO:0007669"/>
    <property type="project" value="TreeGrafter"/>
</dbReference>
<feature type="domain" description="Solute-binding protein family 5" evidence="1">
    <location>
        <begin position="40"/>
        <end position="370"/>
    </location>
</feature>
<evidence type="ECO:0000313" key="3">
    <source>
        <dbReference type="Proteomes" id="UP000031030"/>
    </source>
</evidence>
<keyword evidence="3" id="KW-1185">Reference proteome</keyword>
<dbReference type="AlphaFoldDB" id="A0A0B2AB38"/>
<protein>
    <recommendedName>
        <fullName evidence="1">Solute-binding protein family 5 domain-containing protein</fullName>
    </recommendedName>
</protein>
<dbReference type="PIRSF" id="PIRSF002741">
    <property type="entry name" value="MppA"/>
    <property type="match status" value="1"/>
</dbReference>
<sequence length="470" mass="51019">MISGGSEETLNPNKLVTGIDAARIQQVYESAYTFDNQGNPVPGIVDKATPSADGTSWTLHVREGVTFQDGTPLTAADIAWSYNYVLDEANGAYGRGDLLSAGVSSVRAVDSSTVKVSLSAPNFMLTFILPRTQLAIFKNHAVPGANGKFIGTGPFKLERFVAGERAVFRAYPGYWGGAVNLDGVEIISLADPSALASAIQSGQILAAASVGYELVGTFKNNPQFHLFNGRSGYFNAFVMDTQKAPYNDPRVRKALRLLVDRKQQVTNALSGEGAVANDLFSWYDPYYASDIEQIKYDPKQAKALLEEAGVASQTFELFTTDGSPGMVAAASLFSASAESAGVDVKITKLPYDSYIAIAYGQKPFWSTYWPGLPLVQMWASTLSPNAQYPETHWHNAQWNELFTKALAAPNEGNRKRLMAEAQQVLHEGTGYIIPTFNNQSDVIRSSVGGIKEGPMDPFGGYDFRTAWLKH</sequence>
<dbReference type="Gene3D" id="3.10.105.10">
    <property type="entry name" value="Dipeptide-binding Protein, Domain 3"/>
    <property type="match status" value="1"/>
</dbReference>
<dbReference type="InterPro" id="IPR039424">
    <property type="entry name" value="SBP_5"/>
</dbReference>
<proteinExistence type="predicted"/>
<dbReference type="InterPro" id="IPR000914">
    <property type="entry name" value="SBP_5_dom"/>
</dbReference>
<evidence type="ECO:0000313" key="2">
    <source>
        <dbReference type="EMBL" id="KHK98821.1"/>
    </source>
</evidence>
<name>A0A0B2AB38_9MICO</name>
<dbReference type="Proteomes" id="UP000031030">
    <property type="component" value="Unassembled WGS sequence"/>
</dbReference>
<dbReference type="SUPFAM" id="SSF53850">
    <property type="entry name" value="Periplasmic binding protein-like II"/>
    <property type="match status" value="1"/>
</dbReference>
<organism evidence="2 3">
    <name type="scientific">Microbacterium mangrovi</name>
    <dbReference type="NCBI Taxonomy" id="1348253"/>
    <lineage>
        <taxon>Bacteria</taxon>
        <taxon>Bacillati</taxon>
        <taxon>Actinomycetota</taxon>
        <taxon>Actinomycetes</taxon>
        <taxon>Micrococcales</taxon>
        <taxon>Microbacteriaceae</taxon>
        <taxon>Microbacterium</taxon>
    </lineage>
</organism>
<dbReference type="EMBL" id="JTDK01000006">
    <property type="protein sequence ID" value="KHK98821.1"/>
    <property type="molecule type" value="Genomic_DNA"/>
</dbReference>
<dbReference type="Gene3D" id="3.40.190.10">
    <property type="entry name" value="Periplasmic binding protein-like II"/>
    <property type="match status" value="1"/>
</dbReference>
<comment type="caution">
    <text evidence="2">The sequence shown here is derived from an EMBL/GenBank/DDBJ whole genome shotgun (WGS) entry which is preliminary data.</text>
</comment>
<evidence type="ECO:0000259" key="1">
    <source>
        <dbReference type="Pfam" id="PF00496"/>
    </source>
</evidence>